<accession>A0A2M7S709</accession>
<evidence type="ECO:0000313" key="3">
    <source>
        <dbReference type="EMBL" id="PIZ15302.1"/>
    </source>
</evidence>
<dbReference type="Proteomes" id="UP000229307">
    <property type="component" value="Unassembled WGS sequence"/>
</dbReference>
<evidence type="ECO:0000313" key="4">
    <source>
        <dbReference type="Proteomes" id="UP000229307"/>
    </source>
</evidence>
<feature type="compositionally biased region" description="Basic and acidic residues" evidence="1">
    <location>
        <begin position="122"/>
        <end position="133"/>
    </location>
</feature>
<reference evidence="4" key="1">
    <citation type="submission" date="2017-09" db="EMBL/GenBank/DDBJ databases">
        <title>Depth-based differentiation of microbial function through sediment-hosted aquifers and enrichment of novel symbionts in the deep terrestrial subsurface.</title>
        <authorList>
            <person name="Probst A.J."/>
            <person name="Ladd B."/>
            <person name="Jarett J.K."/>
            <person name="Geller-Mcgrath D.E."/>
            <person name="Sieber C.M.K."/>
            <person name="Emerson J.B."/>
            <person name="Anantharaman K."/>
            <person name="Thomas B.C."/>
            <person name="Malmstrom R."/>
            <person name="Stieglmeier M."/>
            <person name="Klingl A."/>
            <person name="Woyke T."/>
            <person name="Ryan C.M."/>
            <person name="Banfield J.F."/>
        </authorList>
    </citation>
    <scope>NUCLEOTIDE SEQUENCE [LARGE SCALE GENOMIC DNA]</scope>
</reference>
<dbReference type="AlphaFoldDB" id="A0A2M7S709"/>
<sequence>MVFQKKRHLIKFIFIILFFTLSVHAKENARIPIKSISILKDKAVTYAWKENIRGDFIIYIYKDKDENVLNSIKDHGENWRFNEIDYTFDEQVNGTGKTGEWWVAADGKTIVVVTGPDQCDNQENKQETDKPEGDPVNPGLGGLIFSIEDLNIPTPGISIKFRRTYKSIFSSDGPLGYGWVDNINQGLLGFLCVKIGHFRVPL</sequence>
<gene>
    <name evidence="3" type="ORF">COY52_10070</name>
</gene>
<protein>
    <recommendedName>
        <fullName evidence="2">DUF6531 domain-containing protein</fullName>
    </recommendedName>
</protein>
<proteinExistence type="predicted"/>
<dbReference type="InterPro" id="IPR045351">
    <property type="entry name" value="DUF6531"/>
</dbReference>
<name>A0A2M7S709_9BACT</name>
<evidence type="ECO:0000256" key="1">
    <source>
        <dbReference type="SAM" id="MobiDB-lite"/>
    </source>
</evidence>
<evidence type="ECO:0000259" key="2">
    <source>
        <dbReference type="Pfam" id="PF20148"/>
    </source>
</evidence>
<dbReference type="EMBL" id="PFMR01000270">
    <property type="protein sequence ID" value="PIZ15302.1"/>
    <property type="molecule type" value="Genomic_DNA"/>
</dbReference>
<comment type="caution">
    <text evidence="3">The sequence shown here is derived from an EMBL/GenBank/DDBJ whole genome shotgun (WGS) entry which is preliminary data.</text>
</comment>
<feature type="region of interest" description="Disordered" evidence="1">
    <location>
        <begin position="116"/>
        <end position="136"/>
    </location>
</feature>
<feature type="domain" description="DUF6531" evidence="2">
    <location>
        <begin position="133"/>
        <end position="187"/>
    </location>
</feature>
<organism evidence="3 4">
    <name type="scientific">Candidatus Desantisbacteria bacterium CG_4_10_14_0_8_um_filter_48_22</name>
    <dbReference type="NCBI Taxonomy" id="1974543"/>
    <lineage>
        <taxon>Bacteria</taxon>
        <taxon>Candidatus Desantisiibacteriota</taxon>
    </lineage>
</organism>
<dbReference type="Pfam" id="PF20148">
    <property type="entry name" value="DUF6531"/>
    <property type="match status" value="1"/>
</dbReference>